<comment type="caution">
    <text evidence="1">The sequence shown here is derived from an EMBL/GenBank/DDBJ whole genome shotgun (WGS) entry which is preliminary data.</text>
</comment>
<evidence type="ECO:0000313" key="2">
    <source>
        <dbReference type="Proteomes" id="UP001419268"/>
    </source>
</evidence>
<protein>
    <submittedName>
        <fullName evidence="1">Uncharacterized protein</fullName>
    </submittedName>
</protein>
<accession>A0AAP0J4R8</accession>
<dbReference type="Proteomes" id="UP001419268">
    <property type="component" value="Unassembled WGS sequence"/>
</dbReference>
<dbReference type="AlphaFoldDB" id="A0AAP0J4R8"/>
<organism evidence="1 2">
    <name type="scientific">Stephania cephalantha</name>
    <dbReference type="NCBI Taxonomy" id="152367"/>
    <lineage>
        <taxon>Eukaryota</taxon>
        <taxon>Viridiplantae</taxon>
        <taxon>Streptophyta</taxon>
        <taxon>Embryophyta</taxon>
        <taxon>Tracheophyta</taxon>
        <taxon>Spermatophyta</taxon>
        <taxon>Magnoliopsida</taxon>
        <taxon>Ranunculales</taxon>
        <taxon>Menispermaceae</taxon>
        <taxon>Menispermoideae</taxon>
        <taxon>Cissampelideae</taxon>
        <taxon>Stephania</taxon>
    </lineage>
</organism>
<sequence length="73" mass="7930">MSGASQSITAINMHDNPSLTQGFIGALVKAGSGARHDCVLHGVAYDELDADKMRGRDPYRYCGCSNEWRSDPQ</sequence>
<dbReference type="EMBL" id="JBBNAG010000006">
    <property type="protein sequence ID" value="KAK9126287.1"/>
    <property type="molecule type" value="Genomic_DNA"/>
</dbReference>
<gene>
    <name evidence="1" type="ORF">Scep_015133</name>
</gene>
<name>A0AAP0J4R8_9MAGN</name>
<evidence type="ECO:0000313" key="1">
    <source>
        <dbReference type="EMBL" id="KAK9126287.1"/>
    </source>
</evidence>
<reference evidence="1 2" key="1">
    <citation type="submission" date="2024-01" db="EMBL/GenBank/DDBJ databases">
        <title>Genome assemblies of Stephania.</title>
        <authorList>
            <person name="Yang L."/>
        </authorList>
    </citation>
    <scope>NUCLEOTIDE SEQUENCE [LARGE SCALE GENOMIC DNA]</scope>
    <source>
        <strain evidence="1">JXDWG</strain>
        <tissue evidence="1">Leaf</tissue>
    </source>
</reference>
<proteinExistence type="predicted"/>
<keyword evidence="2" id="KW-1185">Reference proteome</keyword>